<evidence type="ECO:0000256" key="6">
    <source>
        <dbReference type="ARBA" id="ARBA00023004"/>
    </source>
</evidence>
<keyword evidence="4 8" id="KW-0479">Metal-binding</keyword>
<evidence type="ECO:0000313" key="11">
    <source>
        <dbReference type="EMBL" id="KAF3451862.1"/>
    </source>
</evidence>
<evidence type="ECO:0000256" key="3">
    <source>
        <dbReference type="ARBA" id="ARBA00022617"/>
    </source>
</evidence>
<evidence type="ECO:0000256" key="4">
    <source>
        <dbReference type="ARBA" id="ARBA00022723"/>
    </source>
</evidence>
<dbReference type="PANTHER" id="PTHR47953:SF16">
    <property type="entry name" value="CYTOCHROME P450 71D8"/>
    <property type="match status" value="1"/>
</dbReference>
<protein>
    <recommendedName>
        <fullName evidence="13">Cytochrome P450</fullName>
    </recommendedName>
</protein>
<keyword evidence="6 8" id="KW-0408">Iron</keyword>
<dbReference type="PROSITE" id="PS00086">
    <property type="entry name" value="CYTOCHROME_P450"/>
    <property type="match status" value="1"/>
</dbReference>
<gene>
    <name evidence="11" type="ORF">FNV43_RR07958</name>
</gene>
<feature type="binding site" description="axial binding residue" evidence="8">
    <location>
        <position position="470"/>
    </location>
    <ligand>
        <name>heme</name>
        <dbReference type="ChEBI" id="CHEBI:30413"/>
    </ligand>
    <ligandPart>
        <name>Fe</name>
        <dbReference type="ChEBI" id="CHEBI:18248"/>
    </ligandPart>
</feature>
<comment type="cofactor">
    <cofactor evidence="1 8">
        <name>heme</name>
        <dbReference type="ChEBI" id="CHEBI:30413"/>
    </cofactor>
</comment>
<evidence type="ECO:0000256" key="2">
    <source>
        <dbReference type="ARBA" id="ARBA00010617"/>
    </source>
</evidence>
<dbReference type="Gene3D" id="1.10.630.10">
    <property type="entry name" value="Cytochrome P450"/>
    <property type="match status" value="1"/>
</dbReference>
<dbReference type="Pfam" id="PF00067">
    <property type="entry name" value="p450"/>
    <property type="match status" value="1"/>
</dbReference>
<evidence type="ECO:0000256" key="7">
    <source>
        <dbReference type="ARBA" id="ARBA00023033"/>
    </source>
</evidence>
<evidence type="ECO:0000313" key="12">
    <source>
        <dbReference type="Proteomes" id="UP000796880"/>
    </source>
</evidence>
<evidence type="ECO:0000256" key="1">
    <source>
        <dbReference type="ARBA" id="ARBA00001971"/>
    </source>
</evidence>
<name>A0A8K0HFM4_9ROSA</name>
<dbReference type="InterPro" id="IPR002401">
    <property type="entry name" value="Cyt_P450_E_grp-I"/>
</dbReference>
<sequence length="688" mass="77049">MQVWKRGEVDLFIFYLSEKHLLLEYSPTIKPTGYSLARLLNGISNPVRSSKNIAHQKLPPGPWKLPIIGNLHNLVGSQPHHVLLELARKHGPFMHLQLGQISTVIVSSATMAREIMKTHDLSFAQRPQLVATEVGTYGWTDIAFAPYGDYWRQMRKVCTIELLSAKRVQSFSSVRDDEVWSLIDSIRSSAGLLNFSETIFSSISSIVSRAAFGYKCKDKDAFISLAEESISLAGGFDLVDFFPKNKFLRATSLVRAKLEKLHIKIDQILENIIHEHKQHHMNAKGDAGEDHEPRKEDLVDVLLRLQKSGSLEFPISTDNIKAVIVDIFAGGTDTSSTVMEWAMAEMMKNPQVMKKAQSEVRKFYHGNKGLIDESDIDKLRYLKLVIKETMRLHPPLPLLVPRECREACKVDGYEIPLKTKVIVNAWAIGRDPEYWDDAESFVPERFDGSSIEYKGTDFEYIPFGAGRRMCPGIAFGVANVELPLANLLYHFNWELPNGMKPENMDMTEAFGATASMPCYQHFSTNVISYHQYKGLTTQGHGRSHAHPAQMGREAEDGGMSRATVVGKKSSQTQRPSSEVPSQMSQGLFGGSARKSTGLQGGAIITWFGEGLARTSRPRRRLRVNLASKIACRRQEEELTLSKRRSGTLIPGGEPGMTDERVDQLLARMEELVQSFRALGSGRPCGEDR</sequence>
<keyword evidence="3 8" id="KW-0349">Heme</keyword>
<reference evidence="11" key="1">
    <citation type="submission" date="2020-03" db="EMBL/GenBank/DDBJ databases">
        <title>A high-quality chromosome-level genome assembly of a woody plant with both climbing and erect habits, Rhamnella rubrinervis.</title>
        <authorList>
            <person name="Lu Z."/>
            <person name="Yang Y."/>
            <person name="Zhu X."/>
            <person name="Sun Y."/>
        </authorList>
    </citation>
    <scope>NUCLEOTIDE SEQUENCE</scope>
    <source>
        <strain evidence="11">BYM</strain>
        <tissue evidence="11">Leaf</tissue>
    </source>
</reference>
<evidence type="ECO:0000256" key="9">
    <source>
        <dbReference type="RuleBase" id="RU000461"/>
    </source>
</evidence>
<evidence type="ECO:0000256" key="8">
    <source>
        <dbReference type="PIRSR" id="PIRSR602401-1"/>
    </source>
</evidence>
<keyword evidence="7 9" id="KW-0503">Monooxygenase</keyword>
<dbReference type="PRINTS" id="PR00463">
    <property type="entry name" value="EP450I"/>
</dbReference>
<dbReference type="PRINTS" id="PR00385">
    <property type="entry name" value="P450"/>
</dbReference>
<dbReference type="GO" id="GO:0016705">
    <property type="term" value="F:oxidoreductase activity, acting on paired donors, with incorporation or reduction of molecular oxygen"/>
    <property type="evidence" value="ECO:0007669"/>
    <property type="project" value="InterPro"/>
</dbReference>
<dbReference type="InterPro" id="IPR001128">
    <property type="entry name" value="Cyt_P450"/>
</dbReference>
<dbReference type="FunFam" id="1.10.630.10:FF:000008">
    <property type="entry name" value="Cytochrome P450 71D8"/>
    <property type="match status" value="1"/>
</dbReference>
<evidence type="ECO:0000256" key="10">
    <source>
        <dbReference type="SAM" id="MobiDB-lite"/>
    </source>
</evidence>
<dbReference type="CDD" id="cd11072">
    <property type="entry name" value="CYP71-like"/>
    <property type="match status" value="1"/>
</dbReference>
<dbReference type="PANTHER" id="PTHR47953">
    <property type="entry name" value="OS08G0105600 PROTEIN"/>
    <property type="match status" value="1"/>
</dbReference>
<dbReference type="InterPro" id="IPR017972">
    <property type="entry name" value="Cyt_P450_CS"/>
</dbReference>
<evidence type="ECO:0000256" key="5">
    <source>
        <dbReference type="ARBA" id="ARBA00023002"/>
    </source>
</evidence>
<keyword evidence="5 9" id="KW-0560">Oxidoreductase</keyword>
<accession>A0A8K0HFM4</accession>
<comment type="similarity">
    <text evidence="2 9">Belongs to the cytochrome P450 family.</text>
</comment>
<dbReference type="AlphaFoldDB" id="A0A8K0HFM4"/>
<proteinExistence type="inferred from homology"/>
<dbReference type="GO" id="GO:0005506">
    <property type="term" value="F:iron ion binding"/>
    <property type="evidence" value="ECO:0007669"/>
    <property type="project" value="InterPro"/>
</dbReference>
<dbReference type="GO" id="GO:0004497">
    <property type="term" value="F:monooxygenase activity"/>
    <property type="evidence" value="ECO:0007669"/>
    <property type="project" value="UniProtKB-KW"/>
</dbReference>
<evidence type="ECO:0008006" key="13">
    <source>
        <dbReference type="Google" id="ProtNLM"/>
    </source>
</evidence>
<dbReference type="InterPro" id="IPR036396">
    <property type="entry name" value="Cyt_P450_sf"/>
</dbReference>
<feature type="compositionally biased region" description="Polar residues" evidence="10">
    <location>
        <begin position="568"/>
        <end position="585"/>
    </location>
</feature>
<keyword evidence="12" id="KW-1185">Reference proteome</keyword>
<dbReference type="SUPFAM" id="SSF48264">
    <property type="entry name" value="Cytochrome P450"/>
    <property type="match status" value="1"/>
</dbReference>
<dbReference type="OrthoDB" id="1194232at2759"/>
<dbReference type="Proteomes" id="UP000796880">
    <property type="component" value="Unassembled WGS sequence"/>
</dbReference>
<organism evidence="11 12">
    <name type="scientific">Rhamnella rubrinervis</name>
    <dbReference type="NCBI Taxonomy" id="2594499"/>
    <lineage>
        <taxon>Eukaryota</taxon>
        <taxon>Viridiplantae</taxon>
        <taxon>Streptophyta</taxon>
        <taxon>Embryophyta</taxon>
        <taxon>Tracheophyta</taxon>
        <taxon>Spermatophyta</taxon>
        <taxon>Magnoliopsida</taxon>
        <taxon>eudicotyledons</taxon>
        <taxon>Gunneridae</taxon>
        <taxon>Pentapetalae</taxon>
        <taxon>rosids</taxon>
        <taxon>fabids</taxon>
        <taxon>Rosales</taxon>
        <taxon>Rhamnaceae</taxon>
        <taxon>rhamnoid group</taxon>
        <taxon>Rhamneae</taxon>
        <taxon>Rhamnella</taxon>
    </lineage>
</organism>
<feature type="region of interest" description="Disordered" evidence="10">
    <location>
        <begin position="537"/>
        <end position="585"/>
    </location>
</feature>
<dbReference type="InterPro" id="IPR052306">
    <property type="entry name" value="CYP450_71D"/>
</dbReference>
<dbReference type="GO" id="GO:0020037">
    <property type="term" value="F:heme binding"/>
    <property type="evidence" value="ECO:0007669"/>
    <property type="project" value="InterPro"/>
</dbReference>
<dbReference type="EMBL" id="VOIH02000003">
    <property type="protein sequence ID" value="KAF3451862.1"/>
    <property type="molecule type" value="Genomic_DNA"/>
</dbReference>
<comment type="caution">
    <text evidence="11">The sequence shown here is derived from an EMBL/GenBank/DDBJ whole genome shotgun (WGS) entry which is preliminary data.</text>
</comment>